<protein>
    <submittedName>
        <fullName evidence="2">Uncharacterized protein</fullName>
    </submittedName>
</protein>
<reference evidence="2" key="1">
    <citation type="submission" date="2022-07" db="EMBL/GenBank/DDBJ databases">
        <title>Draft genome sequence of Zalerion maritima ATCC 34329, a (micro)plastics degrading marine fungus.</title>
        <authorList>
            <person name="Paco A."/>
            <person name="Goncalves M.F.M."/>
            <person name="Rocha-Santos T.A.P."/>
            <person name="Alves A."/>
        </authorList>
    </citation>
    <scope>NUCLEOTIDE SEQUENCE</scope>
    <source>
        <strain evidence="2">ATCC 34329</strain>
    </source>
</reference>
<dbReference type="Proteomes" id="UP001201980">
    <property type="component" value="Unassembled WGS sequence"/>
</dbReference>
<keyword evidence="3" id="KW-1185">Reference proteome</keyword>
<accession>A0AAD5RPW4</accession>
<proteinExistence type="predicted"/>
<feature type="region of interest" description="Disordered" evidence="1">
    <location>
        <begin position="12"/>
        <end position="32"/>
    </location>
</feature>
<dbReference type="AlphaFoldDB" id="A0AAD5RPW4"/>
<evidence type="ECO:0000313" key="2">
    <source>
        <dbReference type="EMBL" id="KAJ2901477.1"/>
    </source>
</evidence>
<name>A0AAD5RPW4_9PEZI</name>
<comment type="caution">
    <text evidence="2">The sequence shown here is derived from an EMBL/GenBank/DDBJ whole genome shotgun (WGS) entry which is preliminary data.</text>
</comment>
<gene>
    <name evidence="2" type="ORF">MKZ38_001818</name>
</gene>
<evidence type="ECO:0000256" key="1">
    <source>
        <dbReference type="SAM" id="MobiDB-lite"/>
    </source>
</evidence>
<dbReference type="EMBL" id="JAKWBI020000150">
    <property type="protein sequence ID" value="KAJ2901477.1"/>
    <property type="molecule type" value="Genomic_DNA"/>
</dbReference>
<sequence>MSYLSTLRKEARRSYMRHGHTRDSRGFSSAKVKGRPQHLEVCTAASDSGVSCGSQHMRDKIDRLMKDSEFQHVEVSEISTKLERTNSNLEGKAALISLGSAGGKSCDFHLLTSMSNLPEEARTSICQTHILQKFERGFI</sequence>
<organism evidence="2 3">
    <name type="scientific">Zalerion maritima</name>
    <dbReference type="NCBI Taxonomy" id="339359"/>
    <lineage>
        <taxon>Eukaryota</taxon>
        <taxon>Fungi</taxon>
        <taxon>Dikarya</taxon>
        <taxon>Ascomycota</taxon>
        <taxon>Pezizomycotina</taxon>
        <taxon>Sordariomycetes</taxon>
        <taxon>Lulworthiomycetidae</taxon>
        <taxon>Lulworthiales</taxon>
        <taxon>Lulworthiaceae</taxon>
        <taxon>Zalerion</taxon>
    </lineage>
</organism>
<evidence type="ECO:0000313" key="3">
    <source>
        <dbReference type="Proteomes" id="UP001201980"/>
    </source>
</evidence>